<dbReference type="EMBL" id="JABXWD010000019">
    <property type="protein sequence ID" value="MBV6340337.1"/>
    <property type="molecule type" value="Genomic_DNA"/>
</dbReference>
<accession>A0ABS6RUN5</accession>
<proteinExistence type="predicted"/>
<evidence type="ECO:0000313" key="2">
    <source>
        <dbReference type="Proteomes" id="UP001196980"/>
    </source>
</evidence>
<feature type="non-terminal residue" evidence="1">
    <location>
        <position position="1"/>
    </location>
</feature>
<gene>
    <name evidence="1" type="ORF">HWQ67_01945</name>
</gene>
<evidence type="ECO:0000313" key="1">
    <source>
        <dbReference type="EMBL" id="MBV6340337.1"/>
    </source>
</evidence>
<protein>
    <submittedName>
        <fullName evidence="1">Uncharacterized protein</fullName>
    </submittedName>
</protein>
<name>A0ABS6RUN5_9BACT</name>
<reference evidence="1 2" key="1">
    <citation type="journal article" date="2020" name="J Geophys Res Biogeosci">
        <title>Magnetotaxis as an Adaptation to Enable Bacterial Shuttling of Microbial Sulfur and Sulfur Cycling Across Aquatic Oxic#Anoxic Interfaces.</title>
        <authorList>
            <person name="Li J."/>
            <person name="Liu P."/>
            <person name="Wang J."/>
            <person name="Roberts A.P."/>
            <person name="Pan Y."/>
        </authorList>
    </citation>
    <scope>NUCLEOTIDE SEQUENCE [LARGE SCALE GENOMIC DNA]</scope>
    <source>
        <strain evidence="1 2">MYR-1_YQ</strain>
    </source>
</reference>
<sequence length="131" mass="15737">KRTDKFRSEVTGLEGKRITFRIRQDVLKKTPYTITDRLKIYYALAQTLDLQHPFMRFIITLVGVKKSTQEKHTFGISTPNQGRTPRDLEELWKALEDELWKFYNEESPDWEYLTATRFIIRYSKRIDDETD</sequence>
<comment type="caution">
    <text evidence="1">The sequence shown here is derived from an EMBL/GenBank/DDBJ whole genome shotgun (WGS) entry which is preliminary data.</text>
</comment>
<dbReference type="Proteomes" id="UP001196980">
    <property type="component" value="Unassembled WGS sequence"/>
</dbReference>
<organism evidence="1 2">
    <name type="scientific">Candidatus Magnetobacterium casense</name>
    <dbReference type="NCBI Taxonomy" id="1455061"/>
    <lineage>
        <taxon>Bacteria</taxon>
        <taxon>Pseudomonadati</taxon>
        <taxon>Nitrospirota</taxon>
        <taxon>Thermodesulfovibrionia</taxon>
        <taxon>Thermodesulfovibrionales</taxon>
        <taxon>Candidatus Magnetobacteriaceae</taxon>
        <taxon>Candidatus Magnetobacterium</taxon>
    </lineage>
</organism>
<dbReference type="RefSeq" id="WP_218250957.1">
    <property type="nucleotide sequence ID" value="NZ_JABXWD010000019.1"/>
</dbReference>
<keyword evidence="2" id="KW-1185">Reference proteome</keyword>